<dbReference type="PIRSF" id="PIRSF020269">
    <property type="entry name" value="DUF1121"/>
    <property type="match status" value="1"/>
</dbReference>
<reference evidence="2" key="1">
    <citation type="submission" date="2012-03" db="EMBL/GenBank/DDBJ databases">
        <title>Functional metagenomics reveals considerable lignocellulase gene clusters in the gut microbiome of a wood-feeding higher termite.</title>
        <authorList>
            <person name="Liu N."/>
        </authorList>
    </citation>
    <scope>NUCLEOTIDE SEQUENCE</scope>
</reference>
<evidence type="ECO:0000313" key="2">
    <source>
        <dbReference type="EMBL" id="AGS53753.1"/>
    </source>
</evidence>
<protein>
    <recommendedName>
        <fullName evidence="1">LUD domain-containing protein</fullName>
    </recommendedName>
</protein>
<dbReference type="PANTHER" id="PTHR36179">
    <property type="entry name" value="LUD_DOM DOMAIN-CONTAINING PROTEIN"/>
    <property type="match status" value="1"/>
</dbReference>
<sequence length="210" mass="23035">MAMRRYSKLGPKVVQALKSRSFDAYYFDEPAEAIEKIVSLIPKDHLVSWGGSLTLTGLGIQERLAKEGYNLLDRDKAATPEERWEAMRRALLCDTFLSGTNAVSEDGQLVNIDGFGNRVAAMTFGPKQVIVTVGMNKVAKTYEDAVVRARTVAAPLNAQRFPNLKTPCNENGTCADCKNSDTICSFLVTTRFCKPAGRIKVILIGKDLGL</sequence>
<organism evidence="2">
    <name type="scientific">uncultured bacterium contig00076</name>
    <dbReference type="NCBI Taxonomy" id="1181554"/>
    <lineage>
        <taxon>Bacteria</taxon>
        <taxon>environmental samples</taxon>
    </lineage>
</organism>
<evidence type="ECO:0000259" key="1">
    <source>
        <dbReference type="Pfam" id="PF02589"/>
    </source>
</evidence>
<dbReference type="Pfam" id="PF02589">
    <property type="entry name" value="LUD_dom"/>
    <property type="match status" value="1"/>
</dbReference>
<accession>A0A806K226</accession>
<name>A0A806K226_9BACT</name>
<feature type="domain" description="LUD" evidence="1">
    <location>
        <begin position="12"/>
        <end position="204"/>
    </location>
</feature>
<dbReference type="EMBL" id="JQ844247">
    <property type="protein sequence ID" value="AGS53753.1"/>
    <property type="molecule type" value="Genomic_DNA"/>
</dbReference>
<dbReference type="PANTHER" id="PTHR36179:SF2">
    <property type="entry name" value="LUD DOMAIN-CONTAINING PROTEIN"/>
    <property type="match status" value="1"/>
</dbReference>
<dbReference type="InterPro" id="IPR009501">
    <property type="entry name" value="UCP020269"/>
</dbReference>
<dbReference type="InterPro" id="IPR003741">
    <property type="entry name" value="LUD_dom"/>
</dbReference>
<proteinExistence type="predicted"/>
<dbReference type="AlphaFoldDB" id="A0A806K226"/>